<keyword evidence="3" id="KW-1185">Reference proteome</keyword>
<evidence type="ECO:0000313" key="3">
    <source>
        <dbReference type="Proteomes" id="UP000279259"/>
    </source>
</evidence>
<organism evidence="2 3">
    <name type="scientific">Saitozyma podzolica</name>
    <dbReference type="NCBI Taxonomy" id="1890683"/>
    <lineage>
        <taxon>Eukaryota</taxon>
        <taxon>Fungi</taxon>
        <taxon>Dikarya</taxon>
        <taxon>Basidiomycota</taxon>
        <taxon>Agaricomycotina</taxon>
        <taxon>Tremellomycetes</taxon>
        <taxon>Tremellales</taxon>
        <taxon>Trimorphomycetaceae</taxon>
        <taxon>Saitozyma</taxon>
    </lineage>
</organism>
<accession>A0A427XMF3</accession>
<protein>
    <submittedName>
        <fullName evidence="2">Uncharacterized protein</fullName>
    </submittedName>
</protein>
<dbReference type="EMBL" id="RSCD01000038">
    <property type="protein sequence ID" value="RSH80081.1"/>
    <property type="molecule type" value="Genomic_DNA"/>
</dbReference>
<name>A0A427XMF3_9TREE</name>
<dbReference type="AlphaFoldDB" id="A0A427XMF3"/>
<feature type="region of interest" description="Disordered" evidence="1">
    <location>
        <begin position="160"/>
        <end position="201"/>
    </location>
</feature>
<reference evidence="2 3" key="1">
    <citation type="submission" date="2018-11" db="EMBL/GenBank/DDBJ databases">
        <title>Genome sequence of Saitozyma podzolica DSM 27192.</title>
        <authorList>
            <person name="Aliyu H."/>
            <person name="Gorte O."/>
            <person name="Ochsenreither K."/>
        </authorList>
    </citation>
    <scope>NUCLEOTIDE SEQUENCE [LARGE SCALE GENOMIC DNA]</scope>
    <source>
        <strain evidence="2 3">DSM 27192</strain>
    </source>
</reference>
<gene>
    <name evidence="2" type="ORF">EHS25_007350</name>
</gene>
<evidence type="ECO:0000256" key="1">
    <source>
        <dbReference type="SAM" id="MobiDB-lite"/>
    </source>
</evidence>
<sequence>MLGAKERDEELALSKGTKSLLTWTNGLLAAVPTLQGAPSPVPHYAAKGEHPRQEWAFSRWVLASSLRGYWTEVFVDEFGGSSSLSVDHCGVGWNCGDLEVCEAKKTLVMPMFRQRDNVRNLIRLHPTIDDKGLPTRFTPYRRRPPSFLSRILEHPSSAFADIDATQRGSREGTPPQSTEDATRRGSLEGTAPQSTEDATRRDSYCSYGFRVPESRLVRRRHYVVGYEPARCASISTTTRATLMLPASHSSTEQWATLSSSLLFMKPPRHGPARSSCSGCHRDLLEPTDNRAHNRAVSTSYSILSDLLVFTRVSKTATSTNLDLAITLRDP</sequence>
<evidence type="ECO:0000313" key="2">
    <source>
        <dbReference type="EMBL" id="RSH80081.1"/>
    </source>
</evidence>
<proteinExistence type="predicted"/>
<dbReference type="Proteomes" id="UP000279259">
    <property type="component" value="Unassembled WGS sequence"/>
</dbReference>
<comment type="caution">
    <text evidence="2">The sequence shown here is derived from an EMBL/GenBank/DDBJ whole genome shotgun (WGS) entry which is preliminary data.</text>
</comment>